<evidence type="ECO:0000259" key="1">
    <source>
        <dbReference type="Pfam" id="PF16220"/>
    </source>
</evidence>
<keyword evidence="2" id="KW-0812">Transmembrane</keyword>
<dbReference type="InterPro" id="IPR032623">
    <property type="entry name" value="FecR_N"/>
</dbReference>
<reference evidence="2 3" key="1">
    <citation type="submission" date="2020-08" db="EMBL/GenBank/DDBJ databases">
        <title>Genomic Encyclopedia of Type Strains, Phase III (KMG-III): the genomes of soil and plant-associated and newly described type strains.</title>
        <authorList>
            <person name="Whitman W."/>
        </authorList>
    </citation>
    <scope>NUCLEOTIDE SEQUENCE [LARGE SCALE GENOMIC DNA]</scope>
    <source>
        <strain evidence="2 3">CECT 8897</strain>
    </source>
</reference>
<name>A0A7W5BD29_9BURK</name>
<dbReference type="Pfam" id="PF16220">
    <property type="entry name" value="DUF4880"/>
    <property type="match status" value="1"/>
</dbReference>
<sequence length="68" mass="7643">MTININGDQHWQTALDWIQREHEHTLDEAAQAELAAWLKASPDHLKAYEEARRVWLAAGLVPPAGDSV</sequence>
<feature type="domain" description="FecR N-terminal" evidence="1">
    <location>
        <begin position="12"/>
        <end position="54"/>
    </location>
</feature>
<dbReference type="AlphaFoldDB" id="A0A7W5BD29"/>
<evidence type="ECO:0000313" key="2">
    <source>
        <dbReference type="EMBL" id="MBB3120913.1"/>
    </source>
</evidence>
<keyword evidence="2" id="KW-0472">Membrane</keyword>
<dbReference type="RefSeq" id="WP_183442664.1">
    <property type="nucleotide sequence ID" value="NZ_JACHXD010000012.1"/>
</dbReference>
<dbReference type="EMBL" id="JACHXD010000012">
    <property type="protein sequence ID" value="MBB3120913.1"/>
    <property type="molecule type" value="Genomic_DNA"/>
</dbReference>
<accession>A0A7W5BD29</accession>
<comment type="caution">
    <text evidence="2">The sequence shown here is derived from an EMBL/GenBank/DDBJ whole genome shotgun (WGS) entry which is preliminary data.</text>
</comment>
<protein>
    <submittedName>
        <fullName evidence="2">Transmembrane sensor</fullName>
    </submittedName>
</protein>
<evidence type="ECO:0000313" key="3">
    <source>
        <dbReference type="Proteomes" id="UP000541535"/>
    </source>
</evidence>
<organism evidence="2 3">
    <name type="scientific">Pseudoduganella violacea</name>
    <dbReference type="NCBI Taxonomy" id="1715466"/>
    <lineage>
        <taxon>Bacteria</taxon>
        <taxon>Pseudomonadati</taxon>
        <taxon>Pseudomonadota</taxon>
        <taxon>Betaproteobacteria</taxon>
        <taxon>Burkholderiales</taxon>
        <taxon>Oxalobacteraceae</taxon>
        <taxon>Telluria group</taxon>
        <taxon>Pseudoduganella</taxon>
    </lineage>
</organism>
<dbReference type="Proteomes" id="UP000541535">
    <property type="component" value="Unassembled WGS sequence"/>
</dbReference>
<keyword evidence="3" id="KW-1185">Reference proteome</keyword>
<proteinExistence type="predicted"/>
<gene>
    <name evidence="2" type="ORF">FHS03_003986</name>
</gene>